<keyword evidence="2" id="KW-0812">Transmembrane</keyword>
<name>A0A094PWU2_9ZZZZ</name>
<reference evidence="3" key="1">
    <citation type="submission" date="2014-06" db="EMBL/GenBank/DDBJ databases">
        <title>Key roles for freshwater Actinobacteria revealed by deep metagenomic sequencing.</title>
        <authorList>
            <person name="Ghai R."/>
            <person name="Mizuno C.M."/>
            <person name="Picazo A."/>
            <person name="Camacho A."/>
            <person name="Rodriguez-Valera F."/>
        </authorList>
    </citation>
    <scope>NUCLEOTIDE SEQUENCE</scope>
</reference>
<dbReference type="EMBL" id="JNSL01000156">
    <property type="protein sequence ID" value="KGA14199.1"/>
    <property type="molecule type" value="Genomic_DNA"/>
</dbReference>
<feature type="transmembrane region" description="Helical" evidence="2">
    <location>
        <begin position="87"/>
        <end position="105"/>
    </location>
</feature>
<dbReference type="InterPro" id="IPR021403">
    <property type="entry name" value="DUF3043"/>
</dbReference>
<organism evidence="3">
    <name type="scientific">freshwater metagenome</name>
    <dbReference type="NCBI Taxonomy" id="449393"/>
    <lineage>
        <taxon>unclassified sequences</taxon>
        <taxon>metagenomes</taxon>
        <taxon>ecological metagenomes</taxon>
    </lineage>
</organism>
<proteinExistence type="predicted"/>
<evidence type="ECO:0000256" key="2">
    <source>
        <dbReference type="SAM" id="Phobius"/>
    </source>
</evidence>
<dbReference type="AlphaFoldDB" id="A0A094PWU2"/>
<feature type="region of interest" description="Disordered" evidence="1">
    <location>
        <begin position="1"/>
        <end position="48"/>
    </location>
</feature>
<keyword evidence="2" id="KW-1133">Transmembrane helix</keyword>
<evidence type="ECO:0000256" key="1">
    <source>
        <dbReference type="SAM" id="MobiDB-lite"/>
    </source>
</evidence>
<keyword evidence="2" id="KW-0472">Membrane</keyword>
<accession>A0A094PWU2</accession>
<gene>
    <name evidence="3" type="ORF">GM51_17805</name>
</gene>
<protein>
    <recommendedName>
        <fullName evidence="4">DUF3043 domain-containing protein</fullName>
    </recommendedName>
</protein>
<sequence>MPEQTPQSQQPKKEGKGKPTPARKQQEQLRKKPVVGNRSPEAKRLAKRALQAERLKAREGLANGEERYLTSRDRGPQRKLARDIVDSRFTAGELVLPALFLVIIISSIRTDDAVLDLYIQLGTLIAMWSLFVAVGLDGFILGKKTQKISEAKYGDKAEKGLRWYAAMRSIQMRSMRLPKPQVKRGNKTF</sequence>
<feature type="transmembrane region" description="Helical" evidence="2">
    <location>
        <begin position="117"/>
        <end position="142"/>
    </location>
</feature>
<evidence type="ECO:0000313" key="3">
    <source>
        <dbReference type="EMBL" id="KGA14199.1"/>
    </source>
</evidence>
<feature type="compositionally biased region" description="Polar residues" evidence="1">
    <location>
        <begin position="1"/>
        <end position="10"/>
    </location>
</feature>
<dbReference type="Pfam" id="PF11241">
    <property type="entry name" value="DUF3043"/>
    <property type="match status" value="1"/>
</dbReference>
<comment type="caution">
    <text evidence="3">The sequence shown here is derived from an EMBL/GenBank/DDBJ whole genome shotgun (WGS) entry which is preliminary data.</text>
</comment>
<evidence type="ECO:0008006" key="4">
    <source>
        <dbReference type="Google" id="ProtNLM"/>
    </source>
</evidence>